<proteinExistence type="predicted"/>
<feature type="compositionally biased region" description="Low complexity" evidence="1">
    <location>
        <begin position="68"/>
        <end position="96"/>
    </location>
</feature>
<sequence>ELFEGVGEVQKVCLARVINWRLDVECSREEGAVDTFVVHLVVYSKGPRSIGDCVTVLDALQKPSSGGVSRLASAPSLPSVSPSKSSQGAGSVQARM</sequence>
<organism evidence="2 3">
    <name type="scientific">Toxoplasma gondii TgCatPRC2</name>
    <dbReference type="NCBI Taxonomy" id="1130821"/>
    <lineage>
        <taxon>Eukaryota</taxon>
        <taxon>Sar</taxon>
        <taxon>Alveolata</taxon>
        <taxon>Apicomplexa</taxon>
        <taxon>Conoidasida</taxon>
        <taxon>Coccidia</taxon>
        <taxon>Eucoccidiorida</taxon>
        <taxon>Eimeriorina</taxon>
        <taxon>Sarcocystidae</taxon>
        <taxon>Toxoplasma</taxon>
    </lineage>
</organism>
<reference evidence="3" key="1">
    <citation type="submission" date="2016-03" db="EMBL/GenBank/DDBJ databases">
        <authorList>
            <person name="Sibley D."/>
            <person name="Venepally P."/>
            <person name="Karamycheva S."/>
            <person name="Hadjithomas M."/>
            <person name="Khan A."/>
            <person name="Brunk B."/>
            <person name="Roos D."/>
            <person name="Caler E."/>
            <person name="Lorenzi H."/>
        </authorList>
    </citation>
    <scope>NUCLEOTIDE SEQUENCE [LARGE SCALE GENOMIC DNA]</scope>
    <source>
        <strain evidence="3">TgCatPRC2</strain>
    </source>
</reference>
<feature type="non-terminal residue" evidence="2">
    <location>
        <position position="1"/>
    </location>
</feature>
<evidence type="ECO:0000313" key="2">
    <source>
        <dbReference type="EMBL" id="KYK66452.1"/>
    </source>
</evidence>
<name>A0A151HAU3_TOXGO</name>
<dbReference type="EMBL" id="AHZP02001699">
    <property type="protein sequence ID" value="KYK66452.1"/>
    <property type="molecule type" value="Genomic_DNA"/>
</dbReference>
<protein>
    <submittedName>
        <fullName evidence="2">Uncharacterized protein</fullName>
    </submittedName>
</protein>
<gene>
    <name evidence="2" type="ORF">TGPRC2_425540</name>
</gene>
<dbReference type="Proteomes" id="UP000075225">
    <property type="component" value="Unassembled WGS sequence"/>
</dbReference>
<dbReference type="AlphaFoldDB" id="A0A151HAU3"/>
<dbReference type="VEuPathDB" id="ToxoDB:TGPRC2_425540"/>
<evidence type="ECO:0000256" key="1">
    <source>
        <dbReference type="SAM" id="MobiDB-lite"/>
    </source>
</evidence>
<accession>A0A151HAU3</accession>
<comment type="caution">
    <text evidence="2">The sequence shown here is derived from an EMBL/GenBank/DDBJ whole genome shotgun (WGS) entry which is preliminary data.</text>
</comment>
<feature type="region of interest" description="Disordered" evidence="1">
    <location>
        <begin position="64"/>
        <end position="96"/>
    </location>
</feature>
<evidence type="ECO:0000313" key="3">
    <source>
        <dbReference type="Proteomes" id="UP000075225"/>
    </source>
</evidence>